<reference evidence="5 6" key="1">
    <citation type="submission" date="2019-05" db="EMBL/GenBank/DDBJ databases">
        <title>The metagenome of a microbial culture collection derived from dairy environment covers the genomic content of the human microbiome.</title>
        <authorList>
            <person name="Roder T."/>
            <person name="Wuthrich D."/>
            <person name="Sattari Z."/>
            <person name="Von Ah U."/>
            <person name="Bar C."/>
            <person name="Ronchi F."/>
            <person name="Macpherson A.J."/>
            <person name="Ganal-Vonarburg S.C."/>
            <person name="Bruggmann R."/>
            <person name="Vergeres G."/>
        </authorList>
    </citation>
    <scope>NUCLEOTIDE SEQUENCE [LARGE SCALE GENOMIC DNA]</scope>
    <source>
        <strain evidence="5 6">FAM 24227</strain>
    </source>
</reference>
<dbReference type="GO" id="GO:0016887">
    <property type="term" value="F:ATP hydrolysis activity"/>
    <property type="evidence" value="ECO:0007669"/>
    <property type="project" value="InterPro"/>
</dbReference>
<dbReference type="AlphaFoldDB" id="A0A5R9EMY0"/>
<dbReference type="InterPro" id="IPR017871">
    <property type="entry name" value="ABC_transporter-like_CS"/>
</dbReference>
<gene>
    <name evidence="5" type="ORF">FEZ33_03250</name>
</gene>
<dbReference type="Pfam" id="PF00005">
    <property type="entry name" value="ABC_tran"/>
    <property type="match status" value="1"/>
</dbReference>
<evidence type="ECO:0000256" key="1">
    <source>
        <dbReference type="ARBA" id="ARBA00022448"/>
    </source>
</evidence>
<protein>
    <submittedName>
        <fullName evidence="5">ABC transporter ATP-binding protein</fullName>
    </submittedName>
</protein>
<dbReference type="SUPFAM" id="SSF52540">
    <property type="entry name" value="P-loop containing nucleoside triphosphate hydrolases"/>
    <property type="match status" value="1"/>
</dbReference>
<accession>A0A5R9EMY0</accession>
<dbReference type="InterPro" id="IPR003439">
    <property type="entry name" value="ABC_transporter-like_ATP-bd"/>
</dbReference>
<dbReference type="SMART" id="SM00382">
    <property type="entry name" value="AAA"/>
    <property type="match status" value="1"/>
</dbReference>
<evidence type="ECO:0000259" key="4">
    <source>
        <dbReference type="PROSITE" id="PS50893"/>
    </source>
</evidence>
<dbReference type="RefSeq" id="WP_138403963.1">
    <property type="nucleotide sequence ID" value="NZ_VBSP01000006.1"/>
</dbReference>
<dbReference type="InterPro" id="IPR003593">
    <property type="entry name" value="AAA+_ATPase"/>
</dbReference>
<dbReference type="PANTHER" id="PTHR42939">
    <property type="entry name" value="ABC TRANSPORTER ATP-BINDING PROTEIN ALBC-RELATED"/>
    <property type="match status" value="1"/>
</dbReference>
<comment type="caution">
    <text evidence="5">The sequence shown here is derived from an EMBL/GenBank/DDBJ whole genome shotgun (WGS) entry which is preliminary data.</text>
</comment>
<dbReference type="OrthoDB" id="9801987at2"/>
<dbReference type="Pfam" id="PF13732">
    <property type="entry name" value="DrrA1-3_C"/>
    <property type="match status" value="1"/>
</dbReference>
<dbReference type="PROSITE" id="PS50893">
    <property type="entry name" value="ABC_TRANSPORTER_2"/>
    <property type="match status" value="1"/>
</dbReference>
<dbReference type="PANTHER" id="PTHR42939:SF1">
    <property type="entry name" value="ABC TRANSPORTER ATP-BINDING PROTEIN ALBC-RELATED"/>
    <property type="match status" value="1"/>
</dbReference>
<dbReference type="Proteomes" id="UP000306420">
    <property type="component" value="Unassembled WGS sequence"/>
</dbReference>
<dbReference type="Gene3D" id="3.40.50.300">
    <property type="entry name" value="P-loop containing nucleotide triphosphate hydrolases"/>
    <property type="match status" value="1"/>
</dbReference>
<sequence>MLTVSNLVKSFGDLRAVDGVSFEIEDGIILGMIGQNGSGKTTIFRMILDFLTPEEDGKVNWNGEKLGNNLYDNIGYLPEERGLYETMTIEQQITYFAQLRGMQRDDIDNKIDEWMKKFDVKGTRTDKIKTLSKGNQQKVQLIATLIHEPKLVILDEPFSGLDPVNAELLEQGILDLKEKGSAIIFSSHNMNNVEEICDKLVMIHHGKQLLYGEINEVRESFGRTFIYIETPDWTLEELKELEGVIDVKETRKNQYTLKLEDASYGEPLFKTISKGEYLPKFSQQPPTLEEIFKMKAGEAIHE</sequence>
<evidence type="ECO:0000256" key="2">
    <source>
        <dbReference type="ARBA" id="ARBA00022741"/>
    </source>
</evidence>
<dbReference type="InterPro" id="IPR027417">
    <property type="entry name" value="P-loop_NTPase"/>
</dbReference>
<proteinExistence type="predicted"/>
<evidence type="ECO:0000256" key="3">
    <source>
        <dbReference type="ARBA" id="ARBA00022840"/>
    </source>
</evidence>
<keyword evidence="2" id="KW-0547">Nucleotide-binding</keyword>
<name>A0A5R9EMY0_9LACT</name>
<organism evidence="5 6">
    <name type="scientific">Ruoffia tabacinasalis</name>
    <dbReference type="NCBI Taxonomy" id="87458"/>
    <lineage>
        <taxon>Bacteria</taxon>
        <taxon>Bacillati</taxon>
        <taxon>Bacillota</taxon>
        <taxon>Bacilli</taxon>
        <taxon>Lactobacillales</taxon>
        <taxon>Aerococcaceae</taxon>
        <taxon>Ruoffia</taxon>
    </lineage>
</organism>
<dbReference type="EMBL" id="VBSP01000006">
    <property type="protein sequence ID" value="TLQ48919.1"/>
    <property type="molecule type" value="Genomic_DNA"/>
</dbReference>
<dbReference type="GO" id="GO:0005524">
    <property type="term" value="F:ATP binding"/>
    <property type="evidence" value="ECO:0007669"/>
    <property type="project" value="UniProtKB-KW"/>
</dbReference>
<keyword evidence="1" id="KW-0813">Transport</keyword>
<feature type="domain" description="ABC transporter" evidence="4">
    <location>
        <begin position="2"/>
        <end position="230"/>
    </location>
</feature>
<dbReference type="InterPro" id="IPR051782">
    <property type="entry name" value="ABC_Transporter_VariousFunc"/>
</dbReference>
<dbReference type="PROSITE" id="PS00211">
    <property type="entry name" value="ABC_TRANSPORTER_1"/>
    <property type="match status" value="1"/>
</dbReference>
<evidence type="ECO:0000313" key="5">
    <source>
        <dbReference type="EMBL" id="TLQ48919.1"/>
    </source>
</evidence>
<evidence type="ECO:0000313" key="6">
    <source>
        <dbReference type="Proteomes" id="UP000306420"/>
    </source>
</evidence>
<dbReference type="InterPro" id="IPR025302">
    <property type="entry name" value="DrrA1/2-like_C"/>
</dbReference>
<keyword evidence="3 5" id="KW-0067">ATP-binding</keyword>